<organism evidence="1 2">
    <name type="scientific">Pyxidicoccus parkwayensis</name>
    <dbReference type="NCBI Taxonomy" id="2813578"/>
    <lineage>
        <taxon>Bacteria</taxon>
        <taxon>Pseudomonadati</taxon>
        <taxon>Myxococcota</taxon>
        <taxon>Myxococcia</taxon>
        <taxon>Myxococcales</taxon>
        <taxon>Cystobacterineae</taxon>
        <taxon>Myxococcaceae</taxon>
        <taxon>Pyxidicoccus</taxon>
    </lineage>
</organism>
<name>A0ABX7NNK3_9BACT</name>
<dbReference type="EMBL" id="CP071090">
    <property type="protein sequence ID" value="QSQ20427.1"/>
    <property type="molecule type" value="Genomic_DNA"/>
</dbReference>
<proteinExistence type="predicted"/>
<dbReference type="Proteomes" id="UP000662747">
    <property type="component" value="Chromosome"/>
</dbReference>
<gene>
    <name evidence="1" type="ORF">JY651_34995</name>
</gene>
<evidence type="ECO:0000313" key="2">
    <source>
        <dbReference type="Proteomes" id="UP000662747"/>
    </source>
</evidence>
<keyword evidence="2" id="KW-1185">Reference proteome</keyword>
<sequence>MRLVGASLAQAGLSDDTYRKKERFIPNPDGFGTLQTFTLRDPSEGLTGLFWRNFFGPPFIRMFGERLKYLPPDTHRELGDGLVLVQPYALPTQAMTPDGDAAEQRLITVLGPECFYDHEHHRKPTRVPELSVSST</sequence>
<evidence type="ECO:0000313" key="1">
    <source>
        <dbReference type="EMBL" id="QSQ20427.1"/>
    </source>
</evidence>
<accession>A0ABX7NNK3</accession>
<reference evidence="1 2" key="1">
    <citation type="submission" date="2021-02" db="EMBL/GenBank/DDBJ databases">
        <title>De Novo genome assembly of isolated myxobacteria.</title>
        <authorList>
            <person name="Stevens D.C."/>
        </authorList>
    </citation>
    <scope>NUCLEOTIDE SEQUENCE [LARGE SCALE GENOMIC DNA]</scope>
    <source>
        <strain evidence="2">SCPEA02</strain>
    </source>
</reference>
<protein>
    <submittedName>
        <fullName evidence="1">Uncharacterized protein</fullName>
    </submittedName>
</protein>
<dbReference type="RefSeq" id="WP_206722007.1">
    <property type="nucleotide sequence ID" value="NZ_CP071090.1"/>
</dbReference>